<keyword evidence="1" id="KW-0812">Transmembrane</keyword>
<organism evidence="2 3">
    <name type="scientific">Batillaria attramentaria</name>
    <dbReference type="NCBI Taxonomy" id="370345"/>
    <lineage>
        <taxon>Eukaryota</taxon>
        <taxon>Metazoa</taxon>
        <taxon>Spiralia</taxon>
        <taxon>Lophotrochozoa</taxon>
        <taxon>Mollusca</taxon>
        <taxon>Gastropoda</taxon>
        <taxon>Caenogastropoda</taxon>
        <taxon>Sorbeoconcha</taxon>
        <taxon>Cerithioidea</taxon>
        <taxon>Batillariidae</taxon>
        <taxon>Batillaria</taxon>
    </lineage>
</organism>
<keyword evidence="1" id="KW-1133">Transmembrane helix</keyword>
<dbReference type="AlphaFoldDB" id="A0ABD0M406"/>
<protein>
    <submittedName>
        <fullName evidence="2">Uncharacterized protein</fullName>
    </submittedName>
</protein>
<keyword evidence="3" id="KW-1185">Reference proteome</keyword>
<gene>
    <name evidence="2" type="ORF">BaRGS_00002816</name>
</gene>
<sequence>MKRHHKVIYCGAQIFLDLLDLLSDWLLFADVITTERGLVYGPPGDDVVYSLLLFSILGTILFVFEAVNLWRDVFRGNPYLDVDLVSAITIWAEDLPQIAINVYISHCREDPISIFQLTKAAVMLFGLGVRIVFLLVNYIRKNTTCEDNKCRRRKFYRAMVMIGLIINAVLACFVFVFAYTHKDSDGKVKIKKPDTAFEDKYDDERYFQNVSVHVHLPDFDSAHVTANNGHQVNWVRLMSINDVRNSDDTISYKYGYQKSAMDLEMALWKRVDKAGQGRDDNWELRECVRLDLVNGSLTMIGDDVCQSQAFITNLTYVYITFSFVKPDPVFKRRIFGDIRYNIKVGSGGKCLDYDNITDDVNQADNRPIIHYYRTKASLSTTTSHLVQDDGGPRFFRNGHDMTDVDTVWKTGWGQCKSSGCGGPTLQRNIRTGCD</sequence>
<keyword evidence="1" id="KW-0472">Membrane</keyword>
<dbReference type="Proteomes" id="UP001519460">
    <property type="component" value="Unassembled WGS sequence"/>
</dbReference>
<comment type="caution">
    <text evidence="2">The sequence shown here is derived from an EMBL/GenBank/DDBJ whole genome shotgun (WGS) entry which is preliminary data.</text>
</comment>
<accession>A0ABD0M406</accession>
<dbReference type="EMBL" id="JACVVK020000008">
    <property type="protein sequence ID" value="KAK7506094.1"/>
    <property type="molecule type" value="Genomic_DNA"/>
</dbReference>
<feature type="transmembrane region" description="Helical" evidence="1">
    <location>
        <begin position="48"/>
        <end position="70"/>
    </location>
</feature>
<name>A0ABD0M406_9CAEN</name>
<evidence type="ECO:0000313" key="2">
    <source>
        <dbReference type="EMBL" id="KAK7506094.1"/>
    </source>
</evidence>
<feature type="transmembrane region" description="Helical" evidence="1">
    <location>
        <begin position="160"/>
        <end position="179"/>
    </location>
</feature>
<feature type="transmembrane region" description="Helical" evidence="1">
    <location>
        <begin position="120"/>
        <end position="139"/>
    </location>
</feature>
<evidence type="ECO:0000256" key="1">
    <source>
        <dbReference type="SAM" id="Phobius"/>
    </source>
</evidence>
<proteinExistence type="predicted"/>
<reference evidence="2 3" key="1">
    <citation type="journal article" date="2023" name="Sci. Data">
        <title>Genome assembly of the Korean intertidal mud-creeper Batillaria attramentaria.</title>
        <authorList>
            <person name="Patra A.K."/>
            <person name="Ho P.T."/>
            <person name="Jun S."/>
            <person name="Lee S.J."/>
            <person name="Kim Y."/>
            <person name="Won Y.J."/>
        </authorList>
    </citation>
    <scope>NUCLEOTIDE SEQUENCE [LARGE SCALE GENOMIC DNA]</scope>
    <source>
        <strain evidence="2">Wonlab-2016</strain>
    </source>
</reference>
<evidence type="ECO:0000313" key="3">
    <source>
        <dbReference type="Proteomes" id="UP001519460"/>
    </source>
</evidence>